<comment type="caution">
    <text evidence="16">The sequence shown here is derived from an EMBL/GenBank/DDBJ whole genome shotgun (WGS) entry which is preliminary data.</text>
</comment>
<dbReference type="InterPro" id="IPR029119">
    <property type="entry name" value="MutY_C"/>
</dbReference>
<dbReference type="SUPFAM" id="SSF48150">
    <property type="entry name" value="DNA-glycosylase"/>
    <property type="match status" value="1"/>
</dbReference>
<dbReference type="InterPro" id="IPR044298">
    <property type="entry name" value="MIG/MutY"/>
</dbReference>
<dbReference type="PANTHER" id="PTHR42944">
    <property type="entry name" value="ADENINE DNA GLYCOSYLASE"/>
    <property type="match status" value="1"/>
</dbReference>
<protein>
    <recommendedName>
        <fullName evidence="5">Adenine DNA glycosylase</fullName>
        <ecNumber evidence="4">3.2.2.31</ecNumber>
    </recommendedName>
</protein>
<feature type="region of interest" description="Disordered" evidence="14">
    <location>
        <begin position="1"/>
        <end position="98"/>
    </location>
</feature>
<keyword evidence="10" id="KW-0408">Iron</keyword>
<keyword evidence="7" id="KW-0479">Metal-binding</keyword>
<evidence type="ECO:0000256" key="7">
    <source>
        <dbReference type="ARBA" id="ARBA00022723"/>
    </source>
</evidence>
<dbReference type="GO" id="GO:0032357">
    <property type="term" value="F:oxidized purine DNA binding"/>
    <property type="evidence" value="ECO:0007669"/>
    <property type="project" value="TreeGrafter"/>
</dbReference>
<dbReference type="CDD" id="cd03431">
    <property type="entry name" value="NUDIX_DNA_Glycosylase_C-MutY"/>
    <property type="match status" value="1"/>
</dbReference>
<organism evidence="16 17">
    <name type="scientific">Modicella reniformis</name>
    <dbReference type="NCBI Taxonomy" id="1440133"/>
    <lineage>
        <taxon>Eukaryota</taxon>
        <taxon>Fungi</taxon>
        <taxon>Fungi incertae sedis</taxon>
        <taxon>Mucoromycota</taxon>
        <taxon>Mortierellomycotina</taxon>
        <taxon>Mortierellomycetes</taxon>
        <taxon>Mortierellales</taxon>
        <taxon>Mortierellaceae</taxon>
        <taxon>Modicella</taxon>
    </lineage>
</organism>
<evidence type="ECO:0000256" key="3">
    <source>
        <dbReference type="ARBA" id="ARBA00008343"/>
    </source>
</evidence>
<dbReference type="OrthoDB" id="10248838at2759"/>
<evidence type="ECO:0000256" key="2">
    <source>
        <dbReference type="ARBA" id="ARBA00001966"/>
    </source>
</evidence>
<feature type="compositionally biased region" description="Low complexity" evidence="14">
    <location>
        <begin position="1"/>
        <end position="26"/>
    </location>
</feature>
<dbReference type="InterPro" id="IPR015797">
    <property type="entry name" value="NUDIX_hydrolase-like_dom_sf"/>
</dbReference>
<evidence type="ECO:0000256" key="11">
    <source>
        <dbReference type="ARBA" id="ARBA00023014"/>
    </source>
</evidence>
<evidence type="ECO:0000256" key="6">
    <source>
        <dbReference type="ARBA" id="ARBA00022485"/>
    </source>
</evidence>
<dbReference type="InterPro" id="IPR008584">
    <property type="entry name" value="CXXC_Zn-binding_euk"/>
</dbReference>
<dbReference type="SUPFAM" id="SSF141678">
    <property type="entry name" value="MAL13P1.257-like"/>
    <property type="match status" value="1"/>
</dbReference>
<dbReference type="SUPFAM" id="SSF55811">
    <property type="entry name" value="Nudix"/>
    <property type="match status" value="1"/>
</dbReference>
<dbReference type="PROSITE" id="PS00764">
    <property type="entry name" value="ENDONUCLEASE_III_1"/>
    <property type="match status" value="1"/>
</dbReference>
<dbReference type="GO" id="GO:0005634">
    <property type="term" value="C:nucleus"/>
    <property type="evidence" value="ECO:0007669"/>
    <property type="project" value="TreeGrafter"/>
</dbReference>
<keyword evidence="13" id="KW-0326">Glycosidase</keyword>
<dbReference type="AlphaFoldDB" id="A0A9P6IY13"/>
<dbReference type="Gene3D" id="1.10.340.30">
    <property type="entry name" value="Hypothetical protein, domain 2"/>
    <property type="match status" value="1"/>
</dbReference>
<dbReference type="FunFam" id="1.10.340.30:FF:000002">
    <property type="entry name" value="Adenine DNA glycosylase"/>
    <property type="match status" value="1"/>
</dbReference>
<keyword evidence="11" id="KW-0411">Iron-sulfur</keyword>
<dbReference type="GO" id="GO:0035485">
    <property type="term" value="F:adenine/guanine mispair binding"/>
    <property type="evidence" value="ECO:0007669"/>
    <property type="project" value="TreeGrafter"/>
</dbReference>
<keyword evidence="9" id="KW-0378">Hydrolase</keyword>
<evidence type="ECO:0000313" key="16">
    <source>
        <dbReference type="EMBL" id="KAF9952650.1"/>
    </source>
</evidence>
<feature type="region of interest" description="Disordered" evidence="14">
    <location>
        <begin position="580"/>
        <end position="612"/>
    </location>
</feature>
<dbReference type="Pfam" id="PF10576">
    <property type="entry name" value="EndIII_4Fe-2S"/>
    <property type="match status" value="1"/>
</dbReference>
<comment type="similarity">
    <text evidence="3">Belongs to the Nth/MutY family.</text>
</comment>
<evidence type="ECO:0000259" key="15">
    <source>
        <dbReference type="SMART" id="SM00478"/>
    </source>
</evidence>
<evidence type="ECO:0000256" key="14">
    <source>
        <dbReference type="SAM" id="MobiDB-lite"/>
    </source>
</evidence>
<dbReference type="Gene3D" id="3.90.79.10">
    <property type="entry name" value="Nucleoside Triphosphate Pyrophosphohydrolase"/>
    <property type="match status" value="1"/>
</dbReference>
<dbReference type="GO" id="GO:0000701">
    <property type="term" value="F:purine-specific mismatch base pair DNA N-glycosylase activity"/>
    <property type="evidence" value="ECO:0007669"/>
    <property type="project" value="UniProtKB-EC"/>
</dbReference>
<feature type="domain" description="HhH-GPD" evidence="15">
    <location>
        <begin position="186"/>
        <end position="338"/>
    </location>
</feature>
<evidence type="ECO:0000256" key="5">
    <source>
        <dbReference type="ARBA" id="ARBA00022023"/>
    </source>
</evidence>
<dbReference type="PANTHER" id="PTHR42944:SF1">
    <property type="entry name" value="ADENINE DNA GLYCOSYLASE"/>
    <property type="match status" value="1"/>
</dbReference>
<dbReference type="GO" id="GO:0051539">
    <property type="term" value="F:4 iron, 4 sulfur cluster binding"/>
    <property type="evidence" value="ECO:0007669"/>
    <property type="project" value="UniProtKB-KW"/>
</dbReference>
<reference evidence="16" key="1">
    <citation type="journal article" date="2020" name="Fungal Divers.">
        <title>Resolving the Mortierellaceae phylogeny through synthesis of multi-gene phylogenetics and phylogenomics.</title>
        <authorList>
            <person name="Vandepol N."/>
            <person name="Liber J."/>
            <person name="Desiro A."/>
            <person name="Na H."/>
            <person name="Kennedy M."/>
            <person name="Barry K."/>
            <person name="Grigoriev I.V."/>
            <person name="Miller A.N."/>
            <person name="O'Donnell K."/>
            <person name="Stajich J.E."/>
            <person name="Bonito G."/>
        </authorList>
    </citation>
    <scope>NUCLEOTIDE SEQUENCE</scope>
    <source>
        <strain evidence="16">MES-2147</strain>
    </source>
</reference>
<evidence type="ECO:0000313" key="17">
    <source>
        <dbReference type="Proteomes" id="UP000749646"/>
    </source>
</evidence>
<dbReference type="EC" id="3.2.2.31" evidence="4"/>
<dbReference type="Pfam" id="PF00730">
    <property type="entry name" value="HhH-GPD"/>
    <property type="match status" value="1"/>
</dbReference>
<accession>A0A9P6IY13</accession>
<dbReference type="SMART" id="SM00478">
    <property type="entry name" value="ENDO3c"/>
    <property type="match status" value="1"/>
</dbReference>
<dbReference type="GO" id="GO:0006285">
    <property type="term" value="P:base-excision repair, AP site formation"/>
    <property type="evidence" value="ECO:0007669"/>
    <property type="project" value="UniProtKB-ARBA"/>
</dbReference>
<dbReference type="GO" id="GO:0034039">
    <property type="term" value="F:8-oxo-7,8-dihydroguanine DNA N-glycosylase activity"/>
    <property type="evidence" value="ECO:0007669"/>
    <property type="project" value="TreeGrafter"/>
</dbReference>
<keyword evidence="17" id="KW-1185">Reference proteome</keyword>
<evidence type="ECO:0000256" key="9">
    <source>
        <dbReference type="ARBA" id="ARBA00022801"/>
    </source>
</evidence>
<sequence>MGSLESAAGRRSARMAASKAALAIKAEAQDHDIQEGVEIEHTKDKGKDKDYNAFTKIMSNRSRTIAQPSSKISQTQSKRISSSSPASTSTSSSSADMDATTISELVPDLEDLVTDAERVRISGKHPLSYHRFTADSTRKRIHDDLLTWYDIHHRKLPWRRDFNTTTPVEDQTSGQRAYEVWVSEIMCQQTQVATVIPYYNTWMAKWPTITDLAAANLEEVNKVWTGLGYYSRASRLHSGAQKVVKDFNGVLPSDPAVLEKEVPGIGRYTAGAIASHAYNVPAELVDGNVIRVLSRLRAIGGDVKSPKVIDLHWQIAKELVHQDRPGCFNQALMELGAIICTPQNPRCGECPVQTNCRAFAETLDWKRSRREAIGASTKRSIQDDDGDIGAFEECTLCLVDTEDQGLVTQYPRKAAKKAPRDEECAVSILERVRTDPESEGSISEFLLVKRPEKGLLAGMWEFPTVEQERLQLDHQQTSTTTYTQRSDSSLKYLTGTLKLDWIQGLKDVQRTDLGSVQHLFSHIRKVYHVEWILVKETDGTTSGSNERKARAGTPEVQWLTVQELATAAIPTGINKTYQLLQKHKSGNKRADGSGGSKRKKVKSDSTSGSDRKKVKKEPILALQIKAELENLTDLIPAFDDHTWHFKVQCTKCRETDANLITMSSLEKAQTSSGRGEANLVMKCKFCKCESSADFTSKPVPYNEKDNGKFASIVTIDCRGLELVGFEPRSGWKAKGFESEMDFDDIDLSEGEWADYDEKAGLPVGINAIEAQFIKVK</sequence>
<dbReference type="InterPro" id="IPR003651">
    <property type="entry name" value="Endonuclease3_FeS-loop_motif"/>
</dbReference>
<name>A0A9P6IY13_9FUNG</name>
<evidence type="ECO:0000256" key="10">
    <source>
        <dbReference type="ARBA" id="ARBA00023004"/>
    </source>
</evidence>
<evidence type="ECO:0000256" key="13">
    <source>
        <dbReference type="ARBA" id="ARBA00023295"/>
    </source>
</evidence>
<dbReference type="InterPro" id="IPR011257">
    <property type="entry name" value="DNA_glycosylase"/>
</dbReference>
<evidence type="ECO:0000256" key="4">
    <source>
        <dbReference type="ARBA" id="ARBA00012045"/>
    </source>
</evidence>
<comment type="cofactor">
    <cofactor evidence="2">
        <name>[4Fe-4S] cluster</name>
        <dbReference type="ChEBI" id="CHEBI:49883"/>
    </cofactor>
</comment>
<feature type="compositionally biased region" description="Basic and acidic residues" evidence="14">
    <location>
        <begin position="27"/>
        <end position="51"/>
    </location>
</feature>
<evidence type="ECO:0000256" key="8">
    <source>
        <dbReference type="ARBA" id="ARBA00022763"/>
    </source>
</evidence>
<dbReference type="FunFam" id="1.10.1670.10:FF:000002">
    <property type="entry name" value="Adenine DNA glycosylase"/>
    <property type="match status" value="1"/>
</dbReference>
<dbReference type="InterPro" id="IPR003265">
    <property type="entry name" value="HhH-GPD_domain"/>
</dbReference>
<dbReference type="InterPro" id="IPR004035">
    <property type="entry name" value="Endouclease-III_FeS-bd_BS"/>
</dbReference>
<dbReference type="Pfam" id="PF05907">
    <property type="entry name" value="CXXC_Zn-b_euk"/>
    <property type="match status" value="1"/>
</dbReference>
<dbReference type="SMART" id="SM00525">
    <property type="entry name" value="FES"/>
    <property type="match status" value="1"/>
</dbReference>
<dbReference type="Gene3D" id="1.10.1670.10">
    <property type="entry name" value="Helix-hairpin-Helix base-excision DNA repair enzymes (C-terminal)"/>
    <property type="match status" value="1"/>
</dbReference>
<dbReference type="EMBL" id="JAAAHW010006970">
    <property type="protein sequence ID" value="KAF9952650.1"/>
    <property type="molecule type" value="Genomic_DNA"/>
</dbReference>
<dbReference type="Proteomes" id="UP000749646">
    <property type="component" value="Unassembled WGS sequence"/>
</dbReference>
<dbReference type="Pfam" id="PF14815">
    <property type="entry name" value="NUDIX_4"/>
    <property type="match status" value="1"/>
</dbReference>
<dbReference type="GO" id="GO:0006298">
    <property type="term" value="P:mismatch repair"/>
    <property type="evidence" value="ECO:0007669"/>
    <property type="project" value="TreeGrafter"/>
</dbReference>
<evidence type="ECO:0000256" key="1">
    <source>
        <dbReference type="ARBA" id="ARBA00000843"/>
    </source>
</evidence>
<keyword evidence="6" id="KW-0004">4Fe-4S</keyword>
<dbReference type="CDD" id="cd00056">
    <property type="entry name" value="ENDO3c"/>
    <property type="match status" value="1"/>
</dbReference>
<gene>
    <name evidence="16" type="ORF">BGZ65_005142</name>
</gene>
<feature type="compositionally biased region" description="Polar residues" evidence="14">
    <location>
        <begin position="57"/>
        <end position="68"/>
    </location>
</feature>
<comment type="catalytic activity">
    <reaction evidence="1">
        <text>Hydrolyzes free adenine bases from 7,8-dihydro-8-oxoguanine:adenine mismatched double-stranded DNA, leaving an apurinic site.</text>
        <dbReference type="EC" id="3.2.2.31"/>
    </reaction>
</comment>
<feature type="compositionally biased region" description="Low complexity" evidence="14">
    <location>
        <begin position="69"/>
        <end position="98"/>
    </location>
</feature>
<dbReference type="InterPro" id="IPR023170">
    <property type="entry name" value="HhH_base_excis_C"/>
</dbReference>
<dbReference type="GO" id="GO:0046872">
    <property type="term" value="F:metal ion binding"/>
    <property type="evidence" value="ECO:0007669"/>
    <property type="project" value="UniProtKB-KW"/>
</dbReference>
<keyword evidence="8" id="KW-0227">DNA damage</keyword>
<evidence type="ECO:0000256" key="12">
    <source>
        <dbReference type="ARBA" id="ARBA00023204"/>
    </source>
</evidence>
<keyword evidence="12" id="KW-0234">DNA repair</keyword>
<proteinExistence type="inferred from homology"/>